<name>A0A7W6MR31_9HYPH</name>
<dbReference type="Pfam" id="PF13972">
    <property type="entry name" value="TetR"/>
    <property type="match status" value="1"/>
</dbReference>
<dbReference type="EMBL" id="JACIEM010000005">
    <property type="protein sequence ID" value="MBB4004665.1"/>
    <property type="molecule type" value="Genomic_DNA"/>
</dbReference>
<dbReference type="PROSITE" id="PS50977">
    <property type="entry name" value="HTH_TETR_2"/>
    <property type="match status" value="1"/>
</dbReference>
<sequence length="242" mass="26983">MITTGKHDRLRTRGGTRARVLEATLGLFNERGPDRVTTAEIARTVGINEGNLYYHFRTKESLVLALFARFEADAETFAARALGGGAGEAQTYGDLLSDLFRLVWAYRFLFRDLLALAGTMPSLATPIRKISVRMRGDVEALLRRMIEDQIVNVPKDDIEPLLANVWMVSTYWAVYLNLQEGIDELDAGHLDWGLNQVSHLFKPYLVPMGGDGVLPLSGHVRLRKASEGNENLGQIVSKWVQA</sequence>
<dbReference type="GO" id="GO:0000976">
    <property type="term" value="F:transcription cis-regulatory region binding"/>
    <property type="evidence" value="ECO:0007669"/>
    <property type="project" value="TreeGrafter"/>
</dbReference>
<dbReference type="InterPro" id="IPR001647">
    <property type="entry name" value="HTH_TetR"/>
</dbReference>
<dbReference type="InterPro" id="IPR009057">
    <property type="entry name" value="Homeodomain-like_sf"/>
</dbReference>
<proteinExistence type="predicted"/>
<evidence type="ECO:0000313" key="4">
    <source>
        <dbReference type="EMBL" id="MBB4004665.1"/>
    </source>
</evidence>
<keyword evidence="5" id="KW-1185">Reference proteome</keyword>
<organism evidence="4 5">
    <name type="scientific">Aurantimonas endophytica</name>
    <dbReference type="NCBI Taxonomy" id="1522175"/>
    <lineage>
        <taxon>Bacteria</taxon>
        <taxon>Pseudomonadati</taxon>
        <taxon>Pseudomonadota</taxon>
        <taxon>Alphaproteobacteria</taxon>
        <taxon>Hyphomicrobiales</taxon>
        <taxon>Aurantimonadaceae</taxon>
        <taxon>Aurantimonas</taxon>
    </lineage>
</organism>
<evidence type="ECO:0000313" key="5">
    <source>
        <dbReference type="Proteomes" id="UP000588647"/>
    </source>
</evidence>
<dbReference type="Pfam" id="PF00440">
    <property type="entry name" value="TetR_N"/>
    <property type="match status" value="1"/>
</dbReference>
<dbReference type="RefSeq" id="WP_183210258.1">
    <property type="nucleotide sequence ID" value="NZ_JAAAMM010000005.1"/>
</dbReference>
<feature type="domain" description="HTH tetR-type" evidence="3">
    <location>
        <begin position="14"/>
        <end position="74"/>
    </location>
</feature>
<evidence type="ECO:0000256" key="2">
    <source>
        <dbReference type="PROSITE-ProRule" id="PRU00335"/>
    </source>
</evidence>
<dbReference type="PRINTS" id="PR00455">
    <property type="entry name" value="HTHTETR"/>
</dbReference>
<dbReference type="SUPFAM" id="SSF46689">
    <property type="entry name" value="Homeodomain-like"/>
    <property type="match status" value="1"/>
</dbReference>
<protein>
    <submittedName>
        <fullName evidence="4">AcrR family transcriptional regulator</fullName>
    </submittedName>
</protein>
<dbReference type="PANTHER" id="PTHR30055">
    <property type="entry name" value="HTH-TYPE TRANSCRIPTIONAL REGULATOR RUTR"/>
    <property type="match status" value="1"/>
</dbReference>
<dbReference type="Proteomes" id="UP000588647">
    <property type="component" value="Unassembled WGS sequence"/>
</dbReference>
<evidence type="ECO:0000259" key="3">
    <source>
        <dbReference type="PROSITE" id="PS50977"/>
    </source>
</evidence>
<evidence type="ECO:0000256" key="1">
    <source>
        <dbReference type="ARBA" id="ARBA00023125"/>
    </source>
</evidence>
<reference evidence="4 5" key="1">
    <citation type="submission" date="2020-08" db="EMBL/GenBank/DDBJ databases">
        <title>Genomic Encyclopedia of Type Strains, Phase IV (KMG-IV): sequencing the most valuable type-strain genomes for metagenomic binning, comparative biology and taxonomic classification.</title>
        <authorList>
            <person name="Goeker M."/>
        </authorList>
    </citation>
    <scope>NUCLEOTIDE SEQUENCE [LARGE SCALE GENOMIC DNA]</scope>
    <source>
        <strain evidence="4 5">DSM 103570</strain>
    </source>
</reference>
<dbReference type="AlphaFoldDB" id="A0A7W6MR31"/>
<dbReference type="InterPro" id="IPR023772">
    <property type="entry name" value="DNA-bd_HTH_TetR-type_CS"/>
</dbReference>
<feature type="DNA-binding region" description="H-T-H motif" evidence="2">
    <location>
        <begin position="37"/>
        <end position="56"/>
    </location>
</feature>
<accession>A0A7W6MR31</accession>
<dbReference type="PANTHER" id="PTHR30055:SF223">
    <property type="entry name" value="HTH-TYPE TRANSCRIPTIONAL REGULATOR UIDR"/>
    <property type="match status" value="1"/>
</dbReference>
<dbReference type="GO" id="GO:0003700">
    <property type="term" value="F:DNA-binding transcription factor activity"/>
    <property type="evidence" value="ECO:0007669"/>
    <property type="project" value="TreeGrafter"/>
</dbReference>
<dbReference type="PROSITE" id="PS01081">
    <property type="entry name" value="HTH_TETR_1"/>
    <property type="match status" value="1"/>
</dbReference>
<comment type="caution">
    <text evidence="4">The sequence shown here is derived from an EMBL/GenBank/DDBJ whole genome shotgun (WGS) entry which is preliminary data.</text>
</comment>
<dbReference type="Gene3D" id="1.10.357.10">
    <property type="entry name" value="Tetracycline Repressor, domain 2"/>
    <property type="match status" value="1"/>
</dbReference>
<dbReference type="InterPro" id="IPR050109">
    <property type="entry name" value="HTH-type_TetR-like_transc_reg"/>
</dbReference>
<dbReference type="InterPro" id="IPR025722">
    <property type="entry name" value="TetR"/>
</dbReference>
<keyword evidence="1 2" id="KW-0238">DNA-binding</keyword>
<gene>
    <name evidence="4" type="ORF">GGR03_003760</name>
</gene>